<dbReference type="AlphaFoldDB" id="A0A1H1STC4"/>
<dbReference type="Gene3D" id="3.40.50.1820">
    <property type="entry name" value="alpha/beta hydrolase"/>
    <property type="match status" value="1"/>
</dbReference>
<evidence type="ECO:0008006" key="3">
    <source>
        <dbReference type="Google" id="ProtNLM"/>
    </source>
</evidence>
<evidence type="ECO:0000313" key="1">
    <source>
        <dbReference type="EMBL" id="SDS50976.1"/>
    </source>
</evidence>
<keyword evidence="2" id="KW-1185">Reference proteome</keyword>
<dbReference type="STRING" id="1249933.SAMN04489797_1755"/>
<protein>
    <recommendedName>
        <fullName evidence="3">Alpha/beta hydrolase fold</fullName>
    </recommendedName>
</protein>
<dbReference type="InterPro" id="IPR029058">
    <property type="entry name" value="AB_hydrolase_fold"/>
</dbReference>
<reference evidence="1 2" key="1">
    <citation type="submission" date="2016-10" db="EMBL/GenBank/DDBJ databases">
        <authorList>
            <person name="Varghese N."/>
            <person name="Submissions S."/>
        </authorList>
    </citation>
    <scope>NUCLEOTIDE SEQUENCE [LARGE SCALE GENOMIC DNA]</scope>
    <source>
        <strain evidence="1 2">RHA_55</strain>
    </source>
</reference>
<sequence length="310" mass="35791">MRLLKQLLCLMIFAKLTFSCKNNYDETKTTVTPIIFKDIIEEDYELHTSSQPANAVLVLFGGFPENASDIKREFKILEKAKDHNIAVLYMNYNRKIWLKEQELTQLTEQFHSIFKLHNLSVNNVYIGGFSSGGNMALLVSNALTDKEAHIIPKGVFIVDSPIDLVALYNTAQTNVDRNVSNAAVQESTWLLKTLNSTFGHPNDSLSRYEKYAVFTSKTNNFNNIKNLKNTKIRLYTEPDTLWWKNTMMAKYNELNAYYIKKLSQSLQNHNFKDVSYIPTQNKGYRSNGDRHPHSWAIVDTQNLIDWMLNE</sequence>
<evidence type="ECO:0000313" key="2">
    <source>
        <dbReference type="Proteomes" id="UP000198963"/>
    </source>
</evidence>
<dbReference type="Proteomes" id="UP000198963">
    <property type="component" value="Chromosome I"/>
</dbReference>
<dbReference type="EMBL" id="LT629774">
    <property type="protein sequence ID" value="SDS50976.1"/>
    <property type="molecule type" value="Genomic_DNA"/>
</dbReference>
<proteinExistence type="predicted"/>
<gene>
    <name evidence="1" type="ORF">SAMN04489797_1755</name>
</gene>
<accession>A0A1H1STC4</accession>
<dbReference type="SUPFAM" id="SSF53474">
    <property type="entry name" value="alpha/beta-Hydrolases"/>
    <property type="match status" value="1"/>
</dbReference>
<organism evidence="1 2">
    <name type="scientific">Winogradskyella sediminis</name>
    <dbReference type="NCBI Taxonomy" id="1382466"/>
    <lineage>
        <taxon>Bacteria</taxon>
        <taxon>Pseudomonadati</taxon>
        <taxon>Bacteroidota</taxon>
        <taxon>Flavobacteriia</taxon>
        <taxon>Flavobacteriales</taxon>
        <taxon>Flavobacteriaceae</taxon>
        <taxon>Winogradskyella</taxon>
    </lineage>
</organism>
<name>A0A1H1STC4_9FLAO</name>